<dbReference type="SUPFAM" id="SSF46689">
    <property type="entry name" value="Homeodomain-like"/>
    <property type="match status" value="1"/>
</dbReference>
<dbReference type="RefSeq" id="WP_336825710.1">
    <property type="nucleotide sequence ID" value="NZ_JBHTLT010000058.1"/>
</dbReference>
<keyword evidence="2" id="KW-1185">Reference proteome</keyword>
<gene>
    <name evidence="1" type="ORF">ACFQ38_11335</name>
</gene>
<dbReference type="EMBL" id="JBHTLT010000058">
    <property type="protein sequence ID" value="MFD1205692.1"/>
    <property type="molecule type" value="Genomic_DNA"/>
</dbReference>
<dbReference type="InterPro" id="IPR009057">
    <property type="entry name" value="Homeodomain-like_sf"/>
</dbReference>
<evidence type="ECO:0000313" key="2">
    <source>
        <dbReference type="Proteomes" id="UP001597231"/>
    </source>
</evidence>
<evidence type="ECO:0000313" key="1">
    <source>
        <dbReference type="EMBL" id="MFD1205692.1"/>
    </source>
</evidence>
<name>A0ABW3U246_9BACL</name>
<dbReference type="Proteomes" id="UP001597231">
    <property type="component" value="Unassembled WGS sequence"/>
</dbReference>
<protein>
    <submittedName>
        <fullName evidence="1">Transposase</fullName>
    </submittedName>
</protein>
<proteinExistence type="predicted"/>
<sequence length="105" mass="12585">MATRVSYPVEVKMKAIEMKLAGISNKQVLEELCIRNVSQIKTWMKWYREGEMYRLQQPVGKQYTYGKGPEYGSETAKLQAENRYLRQQVDILKKYRELERMWSQK</sequence>
<accession>A0ABW3U246</accession>
<organism evidence="1 2">
    <name type="scientific">Sporosarcina contaminans</name>
    <dbReference type="NCBI Taxonomy" id="633403"/>
    <lineage>
        <taxon>Bacteria</taxon>
        <taxon>Bacillati</taxon>
        <taxon>Bacillota</taxon>
        <taxon>Bacilli</taxon>
        <taxon>Bacillales</taxon>
        <taxon>Caryophanaceae</taxon>
        <taxon>Sporosarcina</taxon>
    </lineage>
</organism>
<comment type="caution">
    <text evidence="1">The sequence shown here is derived from an EMBL/GenBank/DDBJ whole genome shotgun (WGS) entry which is preliminary data.</text>
</comment>
<reference evidence="2" key="1">
    <citation type="journal article" date="2019" name="Int. J. Syst. Evol. Microbiol.">
        <title>The Global Catalogue of Microorganisms (GCM) 10K type strain sequencing project: providing services to taxonomists for standard genome sequencing and annotation.</title>
        <authorList>
            <consortium name="The Broad Institute Genomics Platform"/>
            <consortium name="The Broad Institute Genome Sequencing Center for Infectious Disease"/>
            <person name="Wu L."/>
            <person name="Ma J."/>
        </authorList>
    </citation>
    <scope>NUCLEOTIDE SEQUENCE [LARGE SCALE GENOMIC DNA]</scope>
    <source>
        <strain evidence="2">CCUG 53915</strain>
    </source>
</reference>